<dbReference type="EMBL" id="SMAF01000010">
    <property type="protein sequence ID" value="TCS98002.1"/>
    <property type="molecule type" value="Genomic_DNA"/>
</dbReference>
<dbReference type="PANTHER" id="PTHR43194">
    <property type="entry name" value="HYDROLASE ALPHA/BETA FOLD FAMILY"/>
    <property type="match status" value="1"/>
</dbReference>
<evidence type="ECO:0000313" key="2">
    <source>
        <dbReference type="EMBL" id="TCS98002.1"/>
    </source>
</evidence>
<evidence type="ECO:0000313" key="3">
    <source>
        <dbReference type="Proteomes" id="UP000294599"/>
    </source>
</evidence>
<dbReference type="Pfam" id="PF12697">
    <property type="entry name" value="Abhydrolase_6"/>
    <property type="match status" value="1"/>
</dbReference>
<dbReference type="OrthoDB" id="9808398at2"/>
<organism evidence="2 3">
    <name type="scientific">Pseudofulvimonas gallinarii</name>
    <dbReference type="NCBI Taxonomy" id="634155"/>
    <lineage>
        <taxon>Bacteria</taxon>
        <taxon>Pseudomonadati</taxon>
        <taxon>Pseudomonadota</taxon>
        <taxon>Gammaproteobacteria</taxon>
        <taxon>Lysobacterales</taxon>
        <taxon>Rhodanobacteraceae</taxon>
        <taxon>Pseudofulvimonas</taxon>
    </lineage>
</organism>
<dbReference type="PANTHER" id="PTHR43194:SF2">
    <property type="entry name" value="PEROXISOMAL MEMBRANE PROTEIN LPX1"/>
    <property type="match status" value="1"/>
</dbReference>
<dbReference type="Gene3D" id="3.40.50.1820">
    <property type="entry name" value="alpha/beta hydrolase"/>
    <property type="match status" value="1"/>
</dbReference>
<reference evidence="2 3" key="1">
    <citation type="submission" date="2019-03" db="EMBL/GenBank/DDBJ databases">
        <title>Genomic Encyclopedia of Type Strains, Phase IV (KMG-IV): sequencing the most valuable type-strain genomes for metagenomic binning, comparative biology and taxonomic classification.</title>
        <authorList>
            <person name="Goeker M."/>
        </authorList>
    </citation>
    <scope>NUCLEOTIDE SEQUENCE [LARGE SCALE GENOMIC DNA]</scope>
    <source>
        <strain evidence="2 3">DSM 21944</strain>
    </source>
</reference>
<comment type="caution">
    <text evidence="2">The sequence shown here is derived from an EMBL/GenBank/DDBJ whole genome shotgun (WGS) entry which is preliminary data.</text>
</comment>
<dbReference type="PROSITE" id="PS51257">
    <property type="entry name" value="PROKAR_LIPOPROTEIN"/>
    <property type="match status" value="1"/>
</dbReference>
<accession>A0A4R3LDQ5</accession>
<keyword evidence="2" id="KW-0378">Hydrolase</keyword>
<dbReference type="RefSeq" id="WP_123520924.1">
    <property type="nucleotide sequence ID" value="NZ_JBHLWF010000033.1"/>
</dbReference>
<dbReference type="SUPFAM" id="SSF53474">
    <property type="entry name" value="alpha/beta-Hydrolases"/>
    <property type="match status" value="1"/>
</dbReference>
<sequence>MKRRRLHSVLLAGAVVVAACTPLHRRIVEPPRPDRAALEQSDALLARAQVRRERFQATGGPSLSFLVLEPRNYQLDYEVLRRDRLFSYRFRVFEPGEAQAPVGSIMMLHGWSTDGRYLLPWAMRLAGQGYRVIVPDLRNHGRSGKAAAGFGTREAEDVLALARHLHGRGELPSPVHLFGISYGAVTVLHAAARWNDDGTGAGLGAVVAMEPFANAADAIRTSIAGLLQNAPHLRWHERALRSALRRRYGPDRVERAIDDTGALLAMDLRRFDVGEVMQQVRACVLHVHGRVDTLIPVGTARALAARRPRNVYLELPEDGHFSTTARADWLAGPLGFWLPVAAGTPADANCPPVRLPADPAGILPAEPTR</sequence>
<dbReference type="PRINTS" id="PR00111">
    <property type="entry name" value="ABHYDROLASE"/>
</dbReference>
<evidence type="ECO:0000259" key="1">
    <source>
        <dbReference type="Pfam" id="PF12697"/>
    </source>
</evidence>
<dbReference type="AlphaFoldDB" id="A0A4R3LDQ5"/>
<gene>
    <name evidence="2" type="ORF">EDC25_11063</name>
</gene>
<feature type="domain" description="AB hydrolase-1" evidence="1">
    <location>
        <begin position="107"/>
        <end position="331"/>
    </location>
</feature>
<proteinExistence type="predicted"/>
<dbReference type="InterPro" id="IPR029058">
    <property type="entry name" value="AB_hydrolase_fold"/>
</dbReference>
<keyword evidence="3" id="KW-1185">Reference proteome</keyword>
<dbReference type="GO" id="GO:0016787">
    <property type="term" value="F:hydrolase activity"/>
    <property type="evidence" value="ECO:0007669"/>
    <property type="project" value="UniProtKB-KW"/>
</dbReference>
<dbReference type="InterPro" id="IPR000073">
    <property type="entry name" value="AB_hydrolase_1"/>
</dbReference>
<dbReference type="InterPro" id="IPR050228">
    <property type="entry name" value="Carboxylesterase_BioH"/>
</dbReference>
<protein>
    <submittedName>
        <fullName evidence="2">Alpha/beta hydrolase family protein</fullName>
    </submittedName>
</protein>
<name>A0A4R3LDQ5_9GAMM</name>
<dbReference type="Proteomes" id="UP000294599">
    <property type="component" value="Unassembled WGS sequence"/>
</dbReference>